<evidence type="ECO:0000313" key="2">
    <source>
        <dbReference type="Proteomes" id="UP001060085"/>
    </source>
</evidence>
<dbReference type="Proteomes" id="UP001060085">
    <property type="component" value="Linkage Group LG05"/>
</dbReference>
<proteinExistence type="predicted"/>
<name>A0ACC0ATY8_CATRO</name>
<organism evidence="1 2">
    <name type="scientific">Catharanthus roseus</name>
    <name type="common">Madagascar periwinkle</name>
    <name type="synonym">Vinca rosea</name>
    <dbReference type="NCBI Taxonomy" id="4058"/>
    <lineage>
        <taxon>Eukaryota</taxon>
        <taxon>Viridiplantae</taxon>
        <taxon>Streptophyta</taxon>
        <taxon>Embryophyta</taxon>
        <taxon>Tracheophyta</taxon>
        <taxon>Spermatophyta</taxon>
        <taxon>Magnoliopsida</taxon>
        <taxon>eudicotyledons</taxon>
        <taxon>Gunneridae</taxon>
        <taxon>Pentapetalae</taxon>
        <taxon>asterids</taxon>
        <taxon>lamiids</taxon>
        <taxon>Gentianales</taxon>
        <taxon>Apocynaceae</taxon>
        <taxon>Rauvolfioideae</taxon>
        <taxon>Vinceae</taxon>
        <taxon>Catharanthinae</taxon>
        <taxon>Catharanthus</taxon>
    </lineage>
</organism>
<reference evidence="2" key="1">
    <citation type="journal article" date="2023" name="Nat. Plants">
        <title>Single-cell RNA sequencing provides a high-resolution roadmap for understanding the multicellular compartmentation of specialized metabolism.</title>
        <authorList>
            <person name="Sun S."/>
            <person name="Shen X."/>
            <person name="Li Y."/>
            <person name="Li Y."/>
            <person name="Wang S."/>
            <person name="Li R."/>
            <person name="Zhang H."/>
            <person name="Shen G."/>
            <person name="Guo B."/>
            <person name="Wei J."/>
            <person name="Xu J."/>
            <person name="St-Pierre B."/>
            <person name="Chen S."/>
            <person name="Sun C."/>
        </authorList>
    </citation>
    <scope>NUCLEOTIDE SEQUENCE [LARGE SCALE GENOMIC DNA]</scope>
</reference>
<sequence length="205" mass="23144">MKTSRVSLNHSPSAAKVVAAVASTSNVWKKEISNKNNVLGPEDQDGRRSKPMGLFKDNCNRSLSTTHKTTKIFDLAPKGNPPGPFPTYTRGAEITKGRQGSNEIITQTTIPSIISVESIRFILIYKREPLAASPRMERDSNPRYFYQYFGFQDRLFQSLRNSSSSCFAHPIYPCAGRYGLIYVIRYAYLRLSADSFACWLAKLFR</sequence>
<dbReference type="EMBL" id="CM044705">
    <property type="protein sequence ID" value="KAI5664345.1"/>
    <property type="molecule type" value="Genomic_DNA"/>
</dbReference>
<comment type="caution">
    <text evidence="1">The sequence shown here is derived from an EMBL/GenBank/DDBJ whole genome shotgun (WGS) entry which is preliminary data.</text>
</comment>
<protein>
    <submittedName>
        <fullName evidence="1">Uncharacterized protein</fullName>
    </submittedName>
</protein>
<accession>A0ACC0ATY8</accession>
<gene>
    <name evidence="1" type="ORF">M9H77_23668</name>
</gene>
<evidence type="ECO:0000313" key="1">
    <source>
        <dbReference type="EMBL" id="KAI5664345.1"/>
    </source>
</evidence>
<keyword evidence="2" id="KW-1185">Reference proteome</keyword>